<evidence type="ECO:0000313" key="5">
    <source>
        <dbReference type="EMBL" id="ERT68714.1"/>
    </source>
</evidence>
<feature type="domain" description="HTH hxlR-type" evidence="4">
    <location>
        <begin position="14"/>
        <end position="112"/>
    </location>
</feature>
<proteinExistence type="predicted"/>
<comment type="caution">
    <text evidence="5">The sequence shown here is derived from an EMBL/GenBank/DDBJ whole genome shotgun (WGS) entry which is preliminary data.</text>
</comment>
<dbReference type="HOGENOM" id="CLU_111585_5_1_0"/>
<keyword evidence="2" id="KW-0238">DNA-binding</keyword>
<name>U7VC65_9FUSO</name>
<dbReference type="STRING" id="1319815.HMPREF0202_01364"/>
<dbReference type="Gene3D" id="1.10.10.10">
    <property type="entry name" value="Winged helix-like DNA-binding domain superfamily/Winged helix DNA-binding domain"/>
    <property type="match status" value="1"/>
</dbReference>
<evidence type="ECO:0000256" key="3">
    <source>
        <dbReference type="ARBA" id="ARBA00023163"/>
    </source>
</evidence>
<evidence type="ECO:0000256" key="2">
    <source>
        <dbReference type="ARBA" id="ARBA00023125"/>
    </source>
</evidence>
<reference evidence="5 6" key="1">
    <citation type="submission" date="2013-08" db="EMBL/GenBank/DDBJ databases">
        <authorList>
            <person name="Weinstock G."/>
            <person name="Sodergren E."/>
            <person name="Wylie T."/>
            <person name="Fulton L."/>
            <person name="Fulton R."/>
            <person name="Fronick C."/>
            <person name="O'Laughlin M."/>
            <person name="Godfrey J."/>
            <person name="Miner T."/>
            <person name="Herter B."/>
            <person name="Appelbaum E."/>
            <person name="Cordes M."/>
            <person name="Lek S."/>
            <person name="Wollam A."/>
            <person name="Pepin K.H."/>
            <person name="Palsikar V.B."/>
            <person name="Mitreva M."/>
            <person name="Wilson R.K."/>
        </authorList>
    </citation>
    <scope>NUCLEOTIDE SEQUENCE [LARGE SCALE GENOMIC DNA]</scope>
    <source>
        <strain evidence="5 6">ATCC BAA-474</strain>
    </source>
</reference>
<dbReference type="AlphaFoldDB" id="U7VC65"/>
<evidence type="ECO:0000256" key="1">
    <source>
        <dbReference type="ARBA" id="ARBA00023015"/>
    </source>
</evidence>
<dbReference type="Proteomes" id="UP000017081">
    <property type="component" value="Unassembled WGS sequence"/>
</dbReference>
<organism evidence="5 6">
    <name type="scientific">Cetobacterium somerae ATCC BAA-474</name>
    <dbReference type="NCBI Taxonomy" id="1319815"/>
    <lineage>
        <taxon>Bacteria</taxon>
        <taxon>Fusobacteriati</taxon>
        <taxon>Fusobacteriota</taxon>
        <taxon>Fusobacteriia</taxon>
        <taxon>Fusobacteriales</taxon>
        <taxon>Fusobacteriaceae</taxon>
        <taxon>Cetobacterium</taxon>
    </lineage>
</organism>
<dbReference type="InterPro" id="IPR036388">
    <property type="entry name" value="WH-like_DNA-bd_sf"/>
</dbReference>
<keyword evidence="3" id="KW-0804">Transcription</keyword>
<dbReference type="EMBL" id="AXZF01000053">
    <property type="protein sequence ID" value="ERT68714.1"/>
    <property type="molecule type" value="Genomic_DNA"/>
</dbReference>
<keyword evidence="6" id="KW-1185">Reference proteome</keyword>
<dbReference type="PANTHER" id="PTHR33204">
    <property type="entry name" value="TRANSCRIPTIONAL REGULATOR, MARR FAMILY"/>
    <property type="match status" value="1"/>
</dbReference>
<dbReference type="SUPFAM" id="SSF46785">
    <property type="entry name" value="Winged helix' DNA-binding domain"/>
    <property type="match status" value="1"/>
</dbReference>
<accession>U7VC65</accession>
<keyword evidence="1" id="KW-0805">Transcription regulation</keyword>
<dbReference type="GO" id="GO:0003677">
    <property type="term" value="F:DNA binding"/>
    <property type="evidence" value="ECO:0007669"/>
    <property type="project" value="UniProtKB-KW"/>
</dbReference>
<evidence type="ECO:0000313" key="6">
    <source>
        <dbReference type="Proteomes" id="UP000017081"/>
    </source>
</evidence>
<protein>
    <recommendedName>
        <fullName evidence="4">HTH hxlR-type domain-containing protein</fullName>
    </recommendedName>
</protein>
<sequence length="113" mass="13080">MEEIMVENKNTDHCPVELTALILGKKWVPTIIFSLKDIELRLGELQRLLGCSKKILIEQLNILVLHKIVENRKVYKGNTVESYYTLTDCGKELLPILKDMKSFGCKFEENIKK</sequence>
<evidence type="ECO:0000259" key="4">
    <source>
        <dbReference type="PROSITE" id="PS51118"/>
    </source>
</evidence>
<dbReference type="InterPro" id="IPR036390">
    <property type="entry name" value="WH_DNA-bd_sf"/>
</dbReference>
<dbReference type="Pfam" id="PF01638">
    <property type="entry name" value="HxlR"/>
    <property type="match status" value="1"/>
</dbReference>
<dbReference type="PROSITE" id="PS51118">
    <property type="entry name" value="HTH_HXLR"/>
    <property type="match status" value="1"/>
</dbReference>
<gene>
    <name evidence="5" type="ORF">HMPREF0202_01364</name>
</gene>
<dbReference type="eggNOG" id="COG1733">
    <property type="taxonomic scope" value="Bacteria"/>
</dbReference>
<dbReference type="PANTHER" id="PTHR33204:SF18">
    <property type="entry name" value="TRANSCRIPTIONAL REGULATORY PROTEIN"/>
    <property type="match status" value="1"/>
</dbReference>
<dbReference type="InterPro" id="IPR002577">
    <property type="entry name" value="HTH_HxlR"/>
</dbReference>